<evidence type="ECO:0000256" key="1">
    <source>
        <dbReference type="ARBA" id="ARBA00010995"/>
    </source>
</evidence>
<dbReference type="InterPro" id="IPR017437">
    <property type="entry name" value="ATP-NAD_kinase_PpnK-typ_C"/>
</dbReference>
<dbReference type="Gene3D" id="2.60.200.30">
    <property type="entry name" value="Probable inorganic polyphosphate/atp-NAD kinase, domain 2"/>
    <property type="match status" value="1"/>
</dbReference>
<keyword evidence="9" id="KW-1185">Reference proteome</keyword>
<organism evidence="8 9">
    <name type="scientific">Polyodon spathula</name>
    <name type="common">North American paddlefish</name>
    <name type="synonym">Squalus spathula</name>
    <dbReference type="NCBI Taxonomy" id="7913"/>
    <lineage>
        <taxon>Eukaryota</taxon>
        <taxon>Metazoa</taxon>
        <taxon>Chordata</taxon>
        <taxon>Craniata</taxon>
        <taxon>Vertebrata</taxon>
        <taxon>Euteleostomi</taxon>
        <taxon>Actinopterygii</taxon>
        <taxon>Chondrostei</taxon>
        <taxon>Acipenseriformes</taxon>
        <taxon>Polyodontidae</taxon>
        <taxon>Polyodon</taxon>
    </lineage>
</organism>
<dbReference type="PIRSF" id="PIRSF017565">
    <property type="entry name" value="Kin_ATP-NAD_euk"/>
    <property type="match status" value="1"/>
</dbReference>
<dbReference type="EC" id="2.7.1.23" evidence="2"/>
<accession>A0ABS2Y3R6</accession>
<evidence type="ECO:0000313" key="8">
    <source>
        <dbReference type="EMBL" id="MBN3281125.1"/>
    </source>
</evidence>
<evidence type="ECO:0000256" key="2">
    <source>
        <dbReference type="ARBA" id="ARBA00012120"/>
    </source>
</evidence>
<evidence type="ECO:0000313" key="9">
    <source>
        <dbReference type="Proteomes" id="UP001166093"/>
    </source>
</evidence>
<evidence type="ECO:0000256" key="6">
    <source>
        <dbReference type="ARBA" id="ARBA00023027"/>
    </source>
</evidence>
<reference evidence="8" key="1">
    <citation type="journal article" date="2021" name="Cell">
        <title>Tracing the genetic footprints of vertebrate landing in non-teleost ray-finned fishes.</title>
        <authorList>
            <person name="Bi X."/>
            <person name="Wang K."/>
            <person name="Yang L."/>
            <person name="Pan H."/>
            <person name="Jiang H."/>
            <person name="Wei Q."/>
            <person name="Fang M."/>
            <person name="Yu H."/>
            <person name="Zhu C."/>
            <person name="Cai Y."/>
            <person name="He Y."/>
            <person name="Gan X."/>
            <person name="Zeng H."/>
            <person name="Yu D."/>
            <person name="Zhu Y."/>
            <person name="Jiang H."/>
            <person name="Qiu Q."/>
            <person name="Yang H."/>
            <person name="Zhang Y.E."/>
            <person name="Wang W."/>
            <person name="Zhu M."/>
            <person name="He S."/>
            <person name="Zhang G."/>
        </authorList>
    </citation>
    <scope>NUCLEOTIDE SEQUENCE</scope>
    <source>
        <strain evidence="8">Pddl_001</strain>
    </source>
</reference>
<feature type="non-terminal residue" evidence="8">
    <location>
        <position position="1"/>
    </location>
</feature>
<proteinExistence type="inferred from homology"/>
<feature type="non-terminal residue" evidence="8">
    <location>
        <position position="442"/>
    </location>
</feature>
<sequence length="442" mass="50020">MSYRKLFDYVCVARPAVSVLKWKDSVFLAVPLVLGVRNVYTSSSEGNAGFKPAKVAVVTKTTRCEFEQQRCRYAGLSEQDLKQLLAMKGSSYSGLLERHSIHTKNVEHVVDSLRKEGIEVRLVKRGEYNEETVQWADTIVSAGGDGTMLLVASKVVDRFKPVVGVNTDPERSEGHLCLPVRYTRSFPEALQKLQRGEFRWQWRHRSRIYLEGTGINLTPVDLHEQQMSLEQHSKAHRISMNSSHKSEETSGPHLLPVRSLNEVFIGESLSSRASYKFYKPCFTFSLHRASYYEISVDDGPWEKQKSSGVNVCTGTGSKAWSYNINKLAFQAVEDVLKIGNRLAEKNVTLDKEQIEKVTEEYNKSLVFNPEEPKMFFSVREPIVNRVFSSSRQRGFTTKVCVRSRCWDACMVVDGGTSFEFNDGALATILMNEDDALLTVVLE</sequence>
<evidence type="ECO:0000256" key="3">
    <source>
        <dbReference type="ARBA" id="ARBA00022679"/>
    </source>
</evidence>
<dbReference type="Gene3D" id="3.40.50.10330">
    <property type="entry name" value="Probable inorganic polyphosphate/atp-NAD kinase, domain 1"/>
    <property type="match status" value="1"/>
</dbReference>
<feature type="region of interest" description="Disordered" evidence="7">
    <location>
        <begin position="233"/>
        <end position="252"/>
    </location>
</feature>
<dbReference type="SUPFAM" id="SSF111331">
    <property type="entry name" value="NAD kinase/diacylglycerol kinase-like"/>
    <property type="match status" value="1"/>
</dbReference>
<dbReference type="EMBL" id="JAAWVQ010105473">
    <property type="protein sequence ID" value="MBN3281125.1"/>
    <property type="molecule type" value="Genomic_DNA"/>
</dbReference>
<evidence type="ECO:0000256" key="5">
    <source>
        <dbReference type="ARBA" id="ARBA00022857"/>
    </source>
</evidence>
<evidence type="ECO:0000256" key="4">
    <source>
        <dbReference type="ARBA" id="ARBA00022777"/>
    </source>
</evidence>
<dbReference type="GO" id="GO:0016301">
    <property type="term" value="F:kinase activity"/>
    <property type="evidence" value="ECO:0007669"/>
    <property type="project" value="UniProtKB-KW"/>
</dbReference>
<gene>
    <name evidence="8" type="primary">Nadk2</name>
    <name evidence="8" type="ORF">GTO93_0006765</name>
</gene>
<name>A0ABS2Y3R6_POLSP</name>
<dbReference type="Proteomes" id="UP001166093">
    <property type="component" value="Unassembled WGS sequence"/>
</dbReference>
<dbReference type="PANTHER" id="PTHR13158:SF5">
    <property type="entry name" value="NAD KINASE 2, MITOCHONDRIAL"/>
    <property type="match status" value="1"/>
</dbReference>
<dbReference type="InterPro" id="IPR012355">
    <property type="entry name" value="NADK2_mit"/>
</dbReference>
<dbReference type="InterPro" id="IPR016064">
    <property type="entry name" value="NAD/diacylglycerol_kinase_sf"/>
</dbReference>
<comment type="similarity">
    <text evidence="1">Belongs to the NAD kinase family.</text>
</comment>
<keyword evidence="5" id="KW-0521">NADP</keyword>
<evidence type="ECO:0000256" key="7">
    <source>
        <dbReference type="SAM" id="MobiDB-lite"/>
    </source>
</evidence>
<dbReference type="InterPro" id="IPR017438">
    <property type="entry name" value="ATP-NAD_kinase_N"/>
</dbReference>
<dbReference type="InterPro" id="IPR002504">
    <property type="entry name" value="NADK"/>
</dbReference>
<dbReference type="PANTHER" id="PTHR13158">
    <property type="match status" value="1"/>
</dbReference>
<keyword evidence="6" id="KW-0520">NAD</keyword>
<dbReference type="Pfam" id="PF01513">
    <property type="entry name" value="NAD_kinase"/>
    <property type="match status" value="1"/>
</dbReference>
<protein>
    <recommendedName>
        <fullName evidence="2">NAD(+) kinase</fullName>
        <ecNumber evidence="2">2.7.1.23</ecNumber>
    </recommendedName>
</protein>
<keyword evidence="3" id="KW-0808">Transferase</keyword>
<keyword evidence="4 8" id="KW-0418">Kinase</keyword>
<comment type="caution">
    <text evidence="8">The sequence shown here is derived from an EMBL/GenBank/DDBJ whole genome shotgun (WGS) entry which is preliminary data.</text>
</comment>